<dbReference type="InterPro" id="IPR052035">
    <property type="entry name" value="ZnF_BED_domain_contain"/>
</dbReference>
<dbReference type="Pfam" id="PF05699">
    <property type="entry name" value="Dimer_Tnp_hAT"/>
    <property type="match status" value="1"/>
</dbReference>
<dbReference type="GO" id="GO:0046983">
    <property type="term" value="F:protein dimerization activity"/>
    <property type="evidence" value="ECO:0007669"/>
    <property type="project" value="InterPro"/>
</dbReference>
<dbReference type="PANTHER" id="PTHR46481:SF5">
    <property type="entry name" value="OS08G0393150 PROTEIN"/>
    <property type="match status" value="1"/>
</dbReference>
<dbReference type="InterPro" id="IPR012337">
    <property type="entry name" value="RNaseH-like_sf"/>
</dbReference>
<dbReference type="OrthoDB" id="652210at2759"/>
<dbReference type="InterPro" id="IPR008906">
    <property type="entry name" value="HATC_C_dom"/>
</dbReference>
<evidence type="ECO:0000259" key="3">
    <source>
        <dbReference type="Pfam" id="PF14372"/>
    </source>
</evidence>
<reference evidence="4 5" key="1">
    <citation type="journal article" date="2019" name="Sci. Rep.">
        <title>A high-quality genome of Eragrostis curvula grass provides insights into Poaceae evolution and supports new strategies to enhance forage quality.</title>
        <authorList>
            <person name="Carballo J."/>
            <person name="Santos B.A.C.M."/>
            <person name="Zappacosta D."/>
            <person name="Garbus I."/>
            <person name="Selva J.P."/>
            <person name="Gallo C.A."/>
            <person name="Diaz A."/>
            <person name="Albertini E."/>
            <person name="Caccamo M."/>
            <person name="Echenique V."/>
        </authorList>
    </citation>
    <scope>NUCLEOTIDE SEQUENCE [LARGE SCALE GENOMIC DNA]</scope>
    <source>
        <strain evidence="5">cv. Victoria</strain>
        <tissue evidence="4">Leaf</tissue>
    </source>
</reference>
<dbReference type="SUPFAM" id="SSF53098">
    <property type="entry name" value="Ribonuclease H-like"/>
    <property type="match status" value="1"/>
</dbReference>
<sequence length="622" mass="69726">MSRPWPGRELVQAAARAANSCGATTAFGLSGKGLGPIGLELRLQTGFAVWIEIERKSPPAAATLRVPSAAPAESLPGLRLDGRPGNCSALARDISTGNSLKLVLFFSVPTLTVTIRSDVLKKYKTMKLELQAELASLDSRVCITTDMWTSNQNLGYMAVTAHFIDASFNYKKKTISFKEVKYPHTGYAIEEAIVSSLTEWGIRDKLFTVTVDNASNNTAACTELVKNHKSELMCEGEHLHVRCCAHILNLLVQDGMRVIHAAVEKTRELLKHIDSSPSRLQSFNALALANGMKPKSGIYLDVPNRWNSTYKMLKEAMEYKAVLNSYANQNVEGCPTDQEWDKAASICDFLKAFEELTNVVSAHREPTAHKFLPVVLQIRHALKDHRWQPTRVLKDLAAAMHSKLDKYWDPCEPYPDLPTAERWGKEIEFNLALVIATILDPRRKGLYVDFFYEKVAHNMASIPTLVESANQCMRKYFEEYKRVLDARSADPRQLSSVANPGMSSPIVGRMELEEEFSRHKSRRKRARVQKSELVVYLEEPAEESSKEFSVLAWWKINSEKFPILSAMARDFLSIPLSTVASESAFSCGGRILGDTRSSLDPEMLEALVCAKDWMYKPKENNN</sequence>
<evidence type="ECO:0000256" key="1">
    <source>
        <dbReference type="ARBA" id="ARBA00023125"/>
    </source>
</evidence>
<dbReference type="InterPro" id="IPR025525">
    <property type="entry name" value="hAT-like_transposase_RNase-H"/>
</dbReference>
<keyword evidence="5" id="KW-1185">Reference proteome</keyword>
<dbReference type="Gramene" id="TVU17577">
    <property type="protein sequence ID" value="TVU17577"/>
    <property type="gene ID" value="EJB05_33621"/>
</dbReference>
<name>A0A5J9U292_9POAL</name>
<evidence type="ECO:0000313" key="4">
    <source>
        <dbReference type="EMBL" id="TVU17577.1"/>
    </source>
</evidence>
<accession>A0A5J9U292</accession>
<organism evidence="4 5">
    <name type="scientific">Eragrostis curvula</name>
    <name type="common">weeping love grass</name>
    <dbReference type="NCBI Taxonomy" id="38414"/>
    <lineage>
        <taxon>Eukaryota</taxon>
        <taxon>Viridiplantae</taxon>
        <taxon>Streptophyta</taxon>
        <taxon>Embryophyta</taxon>
        <taxon>Tracheophyta</taxon>
        <taxon>Spermatophyta</taxon>
        <taxon>Magnoliopsida</taxon>
        <taxon>Liliopsida</taxon>
        <taxon>Poales</taxon>
        <taxon>Poaceae</taxon>
        <taxon>PACMAD clade</taxon>
        <taxon>Chloridoideae</taxon>
        <taxon>Eragrostideae</taxon>
        <taxon>Eragrostidinae</taxon>
        <taxon>Eragrostis</taxon>
    </lineage>
</organism>
<feature type="non-terminal residue" evidence="4">
    <location>
        <position position="1"/>
    </location>
</feature>
<dbReference type="AlphaFoldDB" id="A0A5J9U292"/>
<dbReference type="PANTHER" id="PTHR46481">
    <property type="entry name" value="ZINC FINGER BED DOMAIN-CONTAINING PROTEIN 4"/>
    <property type="match status" value="1"/>
</dbReference>
<gene>
    <name evidence="4" type="ORF">EJB05_33621</name>
</gene>
<dbReference type="GO" id="GO:0003677">
    <property type="term" value="F:DNA binding"/>
    <property type="evidence" value="ECO:0007669"/>
    <property type="project" value="UniProtKB-KW"/>
</dbReference>
<feature type="domain" description="HAT C-terminal dimerisation" evidence="2">
    <location>
        <begin position="532"/>
        <end position="614"/>
    </location>
</feature>
<dbReference type="Proteomes" id="UP000324897">
    <property type="component" value="Chromosome 7"/>
</dbReference>
<evidence type="ECO:0000313" key="5">
    <source>
        <dbReference type="Proteomes" id="UP000324897"/>
    </source>
</evidence>
<feature type="domain" description="hAT-like transposase RNase-H fold" evidence="3">
    <location>
        <begin position="362"/>
        <end position="480"/>
    </location>
</feature>
<comment type="caution">
    <text evidence="4">The sequence shown here is derived from an EMBL/GenBank/DDBJ whole genome shotgun (WGS) entry which is preliminary data.</text>
</comment>
<evidence type="ECO:0008006" key="6">
    <source>
        <dbReference type="Google" id="ProtNLM"/>
    </source>
</evidence>
<dbReference type="Pfam" id="PF14372">
    <property type="entry name" value="hAT-like_RNase-H"/>
    <property type="match status" value="1"/>
</dbReference>
<dbReference type="EMBL" id="RWGY01000029">
    <property type="protein sequence ID" value="TVU17577.1"/>
    <property type="molecule type" value="Genomic_DNA"/>
</dbReference>
<protein>
    <recommendedName>
        <fullName evidence="6">HAT C-terminal dimerisation domain-containing protein</fullName>
    </recommendedName>
</protein>
<proteinExistence type="predicted"/>
<evidence type="ECO:0000259" key="2">
    <source>
        <dbReference type="Pfam" id="PF05699"/>
    </source>
</evidence>
<keyword evidence="1" id="KW-0238">DNA-binding</keyword>